<gene>
    <name evidence="8" type="primary">copD</name>
    <name evidence="8" type="ORF">GJ697_28595</name>
</gene>
<keyword evidence="4 6" id="KW-1133">Transmembrane helix</keyword>
<feature type="transmembrane region" description="Helical" evidence="6">
    <location>
        <begin position="280"/>
        <end position="303"/>
    </location>
</feature>
<dbReference type="GO" id="GO:0005886">
    <property type="term" value="C:plasma membrane"/>
    <property type="evidence" value="ECO:0007669"/>
    <property type="project" value="UniProtKB-SubCell"/>
</dbReference>
<dbReference type="InterPro" id="IPR008457">
    <property type="entry name" value="Cu-R_CopD_dom"/>
</dbReference>
<dbReference type="AlphaFoldDB" id="A0A6L5QPK4"/>
<evidence type="ECO:0000256" key="3">
    <source>
        <dbReference type="ARBA" id="ARBA00022692"/>
    </source>
</evidence>
<evidence type="ECO:0000313" key="8">
    <source>
        <dbReference type="EMBL" id="MRX11794.1"/>
    </source>
</evidence>
<dbReference type="EMBL" id="WKJM01000048">
    <property type="protein sequence ID" value="MRX11794.1"/>
    <property type="molecule type" value="Genomic_DNA"/>
</dbReference>
<feature type="transmembrane region" description="Helical" evidence="6">
    <location>
        <begin position="137"/>
        <end position="157"/>
    </location>
</feature>
<feature type="transmembrane region" description="Helical" evidence="6">
    <location>
        <begin position="72"/>
        <end position="92"/>
    </location>
</feature>
<feature type="transmembrane region" description="Helical" evidence="6">
    <location>
        <begin position="247"/>
        <end position="268"/>
    </location>
</feature>
<protein>
    <submittedName>
        <fullName evidence="8">Copper homeostasis membrane protein CopD</fullName>
    </submittedName>
</protein>
<dbReference type="Pfam" id="PF05425">
    <property type="entry name" value="CopD"/>
    <property type="match status" value="1"/>
</dbReference>
<comment type="subcellular location">
    <subcellularLocation>
        <location evidence="1">Cell membrane</location>
        <topology evidence="1">Multi-pass membrane protein</topology>
    </subcellularLocation>
</comment>
<proteinExistence type="predicted"/>
<evidence type="ECO:0000256" key="1">
    <source>
        <dbReference type="ARBA" id="ARBA00004651"/>
    </source>
</evidence>
<dbReference type="NCBIfam" id="NF033808">
    <property type="entry name" value="copper_CopD"/>
    <property type="match status" value="1"/>
</dbReference>
<accession>A0A6L5QPK4</accession>
<evidence type="ECO:0000256" key="4">
    <source>
        <dbReference type="ARBA" id="ARBA00022989"/>
    </source>
</evidence>
<keyword evidence="9" id="KW-1185">Reference proteome</keyword>
<feature type="transmembrane region" description="Helical" evidence="6">
    <location>
        <begin position="104"/>
        <end position="130"/>
    </location>
</feature>
<keyword evidence="3 6" id="KW-0812">Transmembrane</keyword>
<evidence type="ECO:0000313" key="9">
    <source>
        <dbReference type="Proteomes" id="UP000481037"/>
    </source>
</evidence>
<feature type="domain" description="Copper resistance protein D" evidence="7">
    <location>
        <begin position="205"/>
        <end position="298"/>
    </location>
</feature>
<organism evidence="8 9">
    <name type="scientific">Duganella alba</name>
    <dbReference type="NCBI Taxonomy" id="2666081"/>
    <lineage>
        <taxon>Bacteria</taxon>
        <taxon>Pseudomonadati</taxon>
        <taxon>Pseudomonadota</taxon>
        <taxon>Betaproteobacteria</taxon>
        <taxon>Burkholderiales</taxon>
        <taxon>Oxalobacteraceae</taxon>
        <taxon>Telluria group</taxon>
        <taxon>Duganella</taxon>
    </lineage>
</organism>
<sequence>MARAVRRWAQDQRRLPLYREAVNAIDLALLASRFVFDVGALFLWGAAAYLSTLVPAGLRQPSWASIGATRRAAMAGIALAVLCLLPLQAASLGDGWRDAGNPQLLYRVATGTSIGAAWGMQAVVLACLLVRRCMRACALGGAALLGSLSLTGHAVMHDGWMRVLHQLNQLLHLLSGGAWLGALVVVLTLLPRLKRAEEFAAARLALVRFSSVGHVVVLMVLLSGVASNFLILGAWPLALSQPYQRLLLCKAALVLLMAAIAVANRYIVVPRLRASPLFRWAVCAELVLSGIVVLLAAAIGMLAPDA</sequence>
<evidence type="ECO:0000259" key="7">
    <source>
        <dbReference type="Pfam" id="PF05425"/>
    </source>
</evidence>
<evidence type="ECO:0000256" key="2">
    <source>
        <dbReference type="ARBA" id="ARBA00022475"/>
    </source>
</evidence>
<feature type="transmembrane region" description="Helical" evidence="6">
    <location>
        <begin position="42"/>
        <end position="60"/>
    </location>
</feature>
<reference evidence="8 9" key="1">
    <citation type="submission" date="2019-11" db="EMBL/GenBank/DDBJ databases">
        <title>Novel species isolated from a subtropical stream in China.</title>
        <authorList>
            <person name="Lu H."/>
        </authorList>
    </citation>
    <scope>NUCLEOTIDE SEQUENCE [LARGE SCALE GENOMIC DNA]</scope>
    <source>
        <strain evidence="8 9">FT25W</strain>
    </source>
</reference>
<dbReference type="InterPro" id="IPR032694">
    <property type="entry name" value="CopC/D"/>
</dbReference>
<feature type="transmembrane region" description="Helical" evidence="6">
    <location>
        <begin position="211"/>
        <end position="235"/>
    </location>
</feature>
<keyword evidence="2" id="KW-1003">Cell membrane</keyword>
<dbReference type="PANTHER" id="PTHR34820">
    <property type="entry name" value="INNER MEMBRANE PROTEIN YEBZ"/>
    <property type="match status" value="1"/>
</dbReference>
<dbReference type="GO" id="GO:0006825">
    <property type="term" value="P:copper ion transport"/>
    <property type="evidence" value="ECO:0007669"/>
    <property type="project" value="InterPro"/>
</dbReference>
<feature type="transmembrane region" description="Helical" evidence="6">
    <location>
        <begin position="169"/>
        <end position="190"/>
    </location>
</feature>
<dbReference type="InterPro" id="IPR047689">
    <property type="entry name" value="CopD"/>
</dbReference>
<dbReference type="PANTHER" id="PTHR34820:SF4">
    <property type="entry name" value="INNER MEMBRANE PROTEIN YEBZ"/>
    <property type="match status" value="1"/>
</dbReference>
<evidence type="ECO:0000256" key="6">
    <source>
        <dbReference type="SAM" id="Phobius"/>
    </source>
</evidence>
<dbReference type="Proteomes" id="UP000481037">
    <property type="component" value="Unassembled WGS sequence"/>
</dbReference>
<keyword evidence="5 6" id="KW-0472">Membrane</keyword>
<name>A0A6L5QPK4_9BURK</name>
<evidence type="ECO:0000256" key="5">
    <source>
        <dbReference type="ARBA" id="ARBA00023136"/>
    </source>
</evidence>
<comment type="caution">
    <text evidence="8">The sequence shown here is derived from an EMBL/GenBank/DDBJ whole genome shotgun (WGS) entry which is preliminary data.</text>
</comment>